<keyword evidence="2" id="KW-1185">Reference proteome</keyword>
<name>A0A2T3A6V1_9PEZI</name>
<dbReference type="InParanoid" id="A0A2T3A6V1"/>
<dbReference type="EMBL" id="KZ678452">
    <property type="protein sequence ID" value="PSR83936.1"/>
    <property type="molecule type" value="Genomic_DNA"/>
</dbReference>
<proteinExistence type="predicted"/>
<reference evidence="1 2" key="1">
    <citation type="journal article" date="2018" name="Mycol. Prog.">
        <title>Coniella lustricola, a new species from submerged detritus.</title>
        <authorList>
            <person name="Raudabaugh D.B."/>
            <person name="Iturriaga T."/>
            <person name="Carver A."/>
            <person name="Mondo S."/>
            <person name="Pangilinan J."/>
            <person name="Lipzen A."/>
            <person name="He G."/>
            <person name="Amirebrahimi M."/>
            <person name="Grigoriev I.V."/>
            <person name="Miller A.N."/>
        </authorList>
    </citation>
    <scope>NUCLEOTIDE SEQUENCE [LARGE SCALE GENOMIC DNA]</scope>
    <source>
        <strain evidence="1 2">B22-T-1</strain>
    </source>
</reference>
<evidence type="ECO:0000313" key="2">
    <source>
        <dbReference type="Proteomes" id="UP000241462"/>
    </source>
</evidence>
<protein>
    <submittedName>
        <fullName evidence="1">Uncharacterized protein</fullName>
    </submittedName>
</protein>
<sequence length="157" mass="17647">MHHCATCCDLYAEITRSQLLNGQHIKGPSLWASKPLEDTERMPLVPLLLGNVTVETVSHCHVNANISVALLSQCQSCVGQESSLEFAVCALLKKLDETRDVRASSGHSSDGHFKYDAEREMPVLFDQRHGHGDRRRKKKRKTVHVCINNRARFEVLS</sequence>
<organism evidence="1 2">
    <name type="scientific">Coniella lustricola</name>
    <dbReference type="NCBI Taxonomy" id="2025994"/>
    <lineage>
        <taxon>Eukaryota</taxon>
        <taxon>Fungi</taxon>
        <taxon>Dikarya</taxon>
        <taxon>Ascomycota</taxon>
        <taxon>Pezizomycotina</taxon>
        <taxon>Sordariomycetes</taxon>
        <taxon>Sordariomycetidae</taxon>
        <taxon>Diaporthales</taxon>
        <taxon>Schizoparmaceae</taxon>
        <taxon>Coniella</taxon>
    </lineage>
</organism>
<dbReference type="AlphaFoldDB" id="A0A2T3A6V1"/>
<accession>A0A2T3A6V1</accession>
<gene>
    <name evidence="1" type="ORF">BD289DRAFT_275503</name>
</gene>
<dbReference type="Proteomes" id="UP000241462">
    <property type="component" value="Unassembled WGS sequence"/>
</dbReference>
<evidence type="ECO:0000313" key="1">
    <source>
        <dbReference type="EMBL" id="PSR83936.1"/>
    </source>
</evidence>